<dbReference type="RefSeq" id="WP_279247575.1">
    <property type="nucleotide sequence ID" value="NZ_SHNO01000001.1"/>
</dbReference>
<protein>
    <submittedName>
        <fullName evidence="1">Uncharacterized protein</fullName>
    </submittedName>
</protein>
<keyword evidence="2" id="KW-1185">Reference proteome</keyword>
<proteinExistence type="predicted"/>
<dbReference type="EMBL" id="SHNO01000001">
    <property type="protein sequence ID" value="MCX2975813.1"/>
    <property type="molecule type" value="Genomic_DNA"/>
</dbReference>
<comment type="caution">
    <text evidence="1">The sequence shown here is derived from an EMBL/GenBank/DDBJ whole genome shotgun (WGS) entry which is preliminary data.</text>
</comment>
<gene>
    <name evidence="1" type="ORF">EYC82_00405</name>
</gene>
<evidence type="ECO:0000313" key="2">
    <source>
        <dbReference type="Proteomes" id="UP001143304"/>
    </source>
</evidence>
<evidence type="ECO:0000313" key="1">
    <source>
        <dbReference type="EMBL" id="MCX2975813.1"/>
    </source>
</evidence>
<dbReference type="Proteomes" id="UP001143304">
    <property type="component" value="Unassembled WGS sequence"/>
</dbReference>
<sequence length="134" mass="15042">MSLGTWDPGLASTNAESLLSADTLDRLIGYDRENKLHQLDELLSTDEQQRMAALMKVDHDAWRGVAEPLADAAVIHLLRFFAVAENLPGWEAGAQSPVIPLARILRKRGARLDKPMLQWLREVNDNRFLPYGPL</sequence>
<reference evidence="1" key="1">
    <citation type="submission" date="2019-02" db="EMBL/GenBank/DDBJ databases">
        <authorList>
            <person name="Li S.-H."/>
        </authorList>
    </citation>
    <scope>NUCLEOTIDE SEQUENCE</scope>
    <source>
        <strain evidence="1">IMCC11814</strain>
    </source>
</reference>
<accession>A0ABT3T0P6</accession>
<organism evidence="1 2">
    <name type="scientific">Candidatus Marimicrobium litorale</name>
    <dbReference type="NCBI Taxonomy" id="2518991"/>
    <lineage>
        <taxon>Bacteria</taxon>
        <taxon>Pseudomonadati</taxon>
        <taxon>Pseudomonadota</taxon>
        <taxon>Gammaproteobacteria</taxon>
        <taxon>Cellvibrionales</taxon>
        <taxon>Halieaceae</taxon>
        <taxon>Marimicrobium</taxon>
    </lineage>
</organism>
<name>A0ABT3T0P6_9GAMM</name>